<dbReference type="InterPro" id="IPR001876">
    <property type="entry name" value="Znf_RanBP2"/>
</dbReference>
<reference evidence="10 11" key="1">
    <citation type="submission" date="2018-06" db="EMBL/GenBank/DDBJ databases">
        <title>Comparative genomics of downy mildews reveals potential adaptations to biotrophy.</title>
        <authorList>
            <person name="Fletcher K."/>
            <person name="Klosterman S.J."/>
            <person name="Derevnina L."/>
            <person name="Martin F."/>
            <person name="Koike S."/>
            <person name="Reyes Chin-Wo S."/>
            <person name="Mou B."/>
            <person name="Michelmore R."/>
        </authorList>
    </citation>
    <scope>NUCLEOTIDE SEQUENCE [LARGE SCALE GENOMIC DNA]</scope>
    <source>
        <strain evidence="10 11">R13</strain>
    </source>
</reference>
<feature type="compositionally biased region" description="Basic and acidic residues" evidence="7">
    <location>
        <begin position="1023"/>
        <end position="1046"/>
    </location>
</feature>
<evidence type="ECO:0000256" key="7">
    <source>
        <dbReference type="SAM" id="MobiDB-lite"/>
    </source>
</evidence>
<dbReference type="InterPro" id="IPR000504">
    <property type="entry name" value="RRM_dom"/>
</dbReference>
<feature type="compositionally biased region" description="Basic and acidic residues" evidence="7">
    <location>
        <begin position="1155"/>
        <end position="1171"/>
    </location>
</feature>
<dbReference type="VEuPathDB" id="FungiDB:DD237_007593"/>
<proteinExistence type="predicted"/>
<evidence type="ECO:0000256" key="5">
    <source>
        <dbReference type="PROSITE-ProRule" id="PRU00176"/>
    </source>
</evidence>
<sequence length="1413" mass="158335">MGDSVTALWESELLRARQWLVASRKDKQQEKEQLFQRVKMHMGFKDHQRSLQSAEVVSEDENDMALDFLGDVDMSDMDALLQAEAAKAAAVVETTETSLSSTRDLMTPLEMPIDLVAPKLKIQPVAMSELDPKQDIAGVTLGNEAGVHELMQELALDVSQLKQIEIEECKTEESTPPHILKNFGGKNKTPSNETEQFNYMREISSKSPQAPHKKKAETSATMQQDEVAEEMLSWVSGYRDPEVIRRKENIQRKRKHTSRYGVASEEERRRVLLQVKKITHDSKDDSDSDSDNSMSSGYSPAEDDEMSELDENEVVDLLSDDCLNSEEERQSVKQKRKRLRQTDGTPKKKKSRSRKPTVTRKLTQQSCTVQDTDNVQVTSSTESEAKHVLATAFVEVDSTSMSCQQVELLSSEGAREANDKENIIKAVEHKSTNSHGADGISSKAPELEKTMELTVLRDRLQKEFDVGKVQQKRGPESEVNMAAPLLADSEAVSGDTACESVSSDSIALEPNVTVGSPTANEMADTDDADLSDTGTTHSENEQLPCQNEPFHEEGSASTTKAVVDSDITTTLENAKRVDRRPDGDLEQVESNDEDISEAETEILEDDEPNTDDLGLHYSDDSDIGSSKQANSKNDLVDALRNASGSVKGGIESETNPPHKRYNCADSKQELSTNQKEGNASALTAGVQQFFDVVPLKLKPKVKIVSSTAPKPLPLHSYTLTHPKVGNSNAEDAFVQSKKTQIVPTTPSIGSNGLRPMKRPIATSTTRKGKYLVTRRCTKMLDDGSKIQRQPKSQYTMVYTKNPKSSDTNDLDDEPLAILAKELSNKSEDTPQARYLSYAGARKTEEPPSYVANTPRIVSKSRFGGGGGLHFSSSTVPNFPATSTDRHSQLPDKDVSTGGYRREPQISIYDALHMDKEESTIEIGKVNGYKRPSRFKKMQEEAVRNGTPMVKSQLQDKDWDKMPIPKKKKQTHQADEDELLQPSKASDVGGKSRIKRRKKTSVSPIKKSGSSYYGPQASQVVTSRQHDSSLRGRRDRERSNCRREDDRKKKRSPSLPSRGRDHYDKKYRERNDRRRKGSSRSRSRSLSPCRRDYSKNRKRYRSRSRSWSSERDHRRSDRTVSISHDRDRHLEKHGKRRSISPDKRVSSKKKTLVEPPKLDEVCENDKTEDIGRSGKKQKFSHFTVAPPSPGTSATFDDEGDNMFISDSDDDENALIKEVEVEDIRFDLDSIPVDEALMTRQVYVTGLNPTVCAEQIEEDFARFGVGVDRETGFPSIEVFACQRNYLGRGDARVTFKTEEGAQEAVEELDSKNVKNSMIHVRRMDVHTQRILTTQFQAVRDTWKCTKTHCRADVSVWNAKCDKCGRKRVYGPSNIKIGAESWLCSLCFTSNESFATSCCGCMEALPEIDRSTFYTS</sequence>
<dbReference type="GO" id="GO:0003723">
    <property type="term" value="F:RNA binding"/>
    <property type="evidence" value="ECO:0007669"/>
    <property type="project" value="UniProtKB-UniRule"/>
</dbReference>
<evidence type="ECO:0000256" key="2">
    <source>
        <dbReference type="ARBA" id="ARBA00022771"/>
    </source>
</evidence>
<organism evidence="10 11">
    <name type="scientific">Peronospora effusa</name>
    <dbReference type="NCBI Taxonomy" id="542832"/>
    <lineage>
        <taxon>Eukaryota</taxon>
        <taxon>Sar</taxon>
        <taxon>Stramenopiles</taxon>
        <taxon>Oomycota</taxon>
        <taxon>Peronosporomycetes</taxon>
        <taxon>Peronosporales</taxon>
        <taxon>Peronosporaceae</taxon>
        <taxon>Peronospora</taxon>
    </lineage>
</organism>
<feature type="compositionally biased region" description="Polar residues" evidence="7">
    <location>
        <begin position="1007"/>
        <end position="1022"/>
    </location>
</feature>
<dbReference type="SUPFAM" id="SSF54928">
    <property type="entry name" value="RNA-binding domain, RBD"/>
    <property type="match status" value="1"/>
</dbReference>
<dbReference type="CDD" id="cd00590">
    <property type="entry name" value="RRM_SF"/>
    <property type="match status" value="1"/>
</dbReference>
<evidence type="ECO:0000259" key="9">
    <source>
        <dbReference type="PROSITE" id="PS50199"/>
    </source>
</evidence>
<dbReference type="Proteomes" id="UP000286097">
    <property type="component" value="Unassembled WGS sequence"/>
</dbReference>
<feature type="compositionally biased region" description="Basic residues" evidence="7">
    <location>
        <begin position="1072"/>
        <end position="1082"/>
    </location>
</feature>
<evidence type="ECO:0000256" key="4">
    <source>
        <dbReference type="ARBA" id="ARBA00023242"/>
    </source>
</evidence>
<feature type="compositionally biased region" description="Basic and acidic residues" evidence="7">
    <location>
        <begin position="1107"/>
        <end position="1129"/>
    </location>
</feature>
<evidence type="ECO:0000256" key="1">
    <source>
        <dbReference type="ARBA" id="ARBA00022723"/>
    </source>
</evidence>
<dbReference type="PROSITE" id="PS50102">
    <property type="entry name" value="RRM"/>
    <property type="match status" value="1"/>
</dbReference>
<feature type="region of interest" description="Disordered" evidence="7">
    <location>
        <begin position="249"/>
        <end position="364"/>
    </location>
</feature>
<dbReference type="EMBL" id="QKXF01000389">
    <property type="protein sequence ID" value="RQM11768.1"/>
    <property type="molecule type" value="Genomic_DNA"/>
</dbReference>
<evidence type="ECO:0000313" key="11">
    <source>
        <dbReference type="Proteomes" id="UP000286097"/>
    </source>
</evidence>
<feature type="domain" description="RRM" evidence="8">
    <location>
        <begin position="1238"/>
        <end position="1323"/>
    </location>
</feature>
<dbReference type="Gene3D" id="3.30.70.330">
    <property type="match status" value="1"/>
</dbReference>
<dbReference type="SMART" id="SM00360">
    <property type="entry name" value="RRM"/>
    <property type="match status" value="1"/>
</dbReference>
<dbReference type="InterPro" id="IPR039778">
    <property type="entry name" value="PDCD4"/>
</dbReference>
<feature type="compositionally biased region" description="Polar residues" evidence="7">
    <location>
        <begin position="555"/>
        <end position="572"/>
    </location>
</feature>
<evidence type="ECO:0000313" key="10">
    <source>
        <dbReference type="EMBL" id="RQM11768.1"/>
    </source>
</evidence>
<dbReference type="InterPro" id="IPR012677">
    <property type="entry name" value="Nucleotide-bd_a/b_plait_sf"/>
</dbReference>
<evidence type="ECO:0008006" key="12">
    <source>
        <dbReference type="Google" id="ProtNLM"/>
    </source>
</evidence>
<feature type="compositionally biased region" description="Polar residues" evidence="7">
    <location>
        <begin position="623"/>
        <end position="632"/>
    </location>
</feature>
<feature type="domain" description="RanBP2-type" evidence="9">
    <location>
        <begin position="1373"/>
        <end position="1404"/>
    </location>
</feature>
<keyword evidence="5" id="KW-0694">RNA-binding</keyword>
<dbReference type="PROSITE" id="PS01358">
    <property type="entry name" value="ZF_RANBP2_1"/>
    <property type="match status" value="1"/>
</dbReference>
<gene>
    <name evidence="10" type="ORF">DD237_007593</name>
</gene>
<feature type="compositionally biased region" description="Basic and acidic residues" evidence="7">
    <location>
        <begin position="883"/>
        <end position="901"/>
    </location>
</feature>
<feature type="compositionally biased region" description="Basic and acidic residues" evidence="7">
    <location>
        <begin position="573"/>
        <end position="583"/>
    </location>
</feature>
<dbReference type="PANTHER" id="PTHR12626:SF0">
    <property type="entry name" value="PROGRAMMED CELL DEATH PROTEIN 4"/>
    <property type="match status" value="1"/>
</dbReference>
<accession>A0A3R7XE97</accession>
<feature type="compositionally biased region" description="Polar residues" evidence="7">
    <location>
        <begin position="188"/>
        <end position="197"/>
    </location>
</feature>
<keyword evidence="4" id="KW-0539">Nucleus</keyword>
<evidence type="ECO:0000256" key="6">
    <source>
        <dbReference type="PROSITE-ProRule" id="PRU00322"/>
    </source>
</evidence>
<feature type="region of interest" description="Disordered" evidence="7">
    <location>
        <begin position="496"/>
        <end position="632"/>
    </location>
</feature>
<feature type="compositionally biased region" description="Polar residues" evidence="7">
    <location>
        <begin position="532"/>
        <end position="545"/>
    </location>
</feature>
<evidence type="ECO:0000259" key="8">
    <source>
        <dbReference type="PROSITE" id="PS50102"/>
    </source>
</evidence>
<feature type="compositionally biased region" description="Basic and acidic residues" evidence="7">
    <location>
        <begin position="1057"/>
        <end position="1071"/>
    </location>
</feature>
<keyword evidence="1" id="KW-0479">Metal-binding</keyword>
<feature type="region of interest" description="Disordered" evidence="7">
    <location>
        <begin position="172"/>
        <end position="224"/>
    </location>
</feature>
<feature type="compositionally biased region" description="Basic residues" evidence="7">
    <location>
        <begin position="347"/>
        <end position="358"/>
    </location>
</feature>
<name>A0A3R7XE97_9STRA</name>
<dbReference type="GO" id="GO:0008270">
    <property type="term" value="F:zinc ion binding"/>
    <property type="evidence" value="ECO:0007669"/>
    <property type="project" value="UniProtKB-KW"/>
</dbReference>
<dbReference type="PROSITE" id="PS50199">
    <property type="entry name" value="ZF_RANBP2_2"/>
    <property type="match status" value="1"/>
</dbReference>
<keyword evidence="2 6" id="KW-0863">Zinc-finger</keyword>
<evidence type="ECO:0000256" key="3">
    <source>
        <dbReference type="ARBA" id="ARBA00022833"/>
    </source>
</evidence>
<feature type="region of interest" description="Disordered" evidence="7">
    <location>
        <begin position="938"/>
        <end position="1196"/>
    </location>
</feature>
<feature type="region of interest" description="Disordered" evidence="7">
    <location>
        <begin position="868"/>
        <end position="901"/>
    </location>
</feature>
<feature type="compositionally biased region" description="Acidic residues" evidence="7">
    <location>
        <begin position="584"/>
        <end position="610"/>
    </location>
</feature>
<feature type="compositionally biased region" description="Basic and acidic residues" evidence="7">
    <location>
        <begin position="953"/>
        <end position="962"/>
    </location>
</feature>
<feature type="compositionally biased region" description="Acidic residues" evidence="7">
    <location>
        <begin position="301"/>
        <end position="314"/>
    </location>
</feature>
<dbReference type="GO" id="GO:0045892">
    <property type="term" value="P:negative regulation of DNA-templated transcription"/>
    <property type="evidence" value="ECO:0007669"/>
    <property type="project" value="InterPro"/>
</dbReference>
<keyword evidence="3" id="KW-0862">Zinc</keyword>
<dbReference type="InterPro" id="IPR035979">
    <property type="entry name" value="RBD_domain_sf"/>
</dbReference>
<dbReference type="PANTHER" id="PTHR12626">
    <property type="entry name" value="PROGRAMMED CELL DEATH 4"/>
    <property type="match status" value="1"/>
</dbReference>
<comment type="caution">
    <text evidence="10">The sequence shown here is derived from an EMBL/GenBank/DDBJ whole genome shotgun (WGS) entry which is preliminary data.</text>
</comment>
<feature type="compositionally biased region" description="Polar residues" evidence="7">
    <location>
        <begin position="870"/>
        <end position="882"/>
    </location>
</feature>
<protein>
    <recommendedName>
        <fullName evidence="12">RRM domain-containing protein</fullName>
    </recommendedName>
</protein>